<evidence type="ECO:0000313" key="1">
    <source>
        <dbReference type="EMBL" id="WFP89706.1"/>
    </source>
</evidence>
<dbReference type="Proteomes" id="UP001214094">
    <property type="component" value="Chromosome"/>
</dbReference>
<sequence length="109" mass="12679">MSITPWKPETDIVLHQALGKCAEECGELSQALARCLIQGFQEAEPVTHKLNRTHLFDEVADLKAALRWLFDVLDEPFKGESERERRKFDGFKHWQKMLESDRATEVRQP</sequence>
<proteinExistence type="predicted"/>
<dbReference type="EMBL" id="CP121308">
    <property type="protein sequence ID" value="WFP89706.1"/>
    <property type="molecule type" value="Genomic_DNA"/>
</dbReference>
<accession>A0ABY8HC77</accession>
<organism evidence="1 2">
    <name type="scientific">Ensifer adhaerens</name>
    <name type="common">Sinorhizobium morelense</name>
    <dbReference type="NCBI Taxonomy" id="106592"/>
    <lineage>
        <taxon>Bacteria</taxon>
        <taxon>Pseudomonadati</taxon>
        <taxon>Pseudomonadota</taxon>
        <taxon>Alphaproteobacteria</taxon>
        <taxon>Hyphomicrobiales</taxon>
        <taxon>Rhizobiaceae</taxon>
        <taxon>Sinorhizobium/Ensifer group</taxon>
        <taxon>Ensifer</taxon>
    </lineage>
</organism>
<protein>
    <submittedName>
        <fullName evidence="1">Uncharacterized protein</fullName>
    </submittedName>
</protein>
<dbReference type="RefSeq" id="WP_034797848.1">
    <property type="nucleotide sequence ID" value="NZ_CP015880.1"/>
</dbReference>
<evidence type="ECO:0000313" key="2">
    <source>
        <dbReference type="Proteomes" id="UP001214094"/>
    </source>
</evidence>
<reference evidence="1 2" key="1">
    <citation type="submission" date="2023-03" db="EMBL/GenBank/DDBJ databases">
        <title>Comparative genome and transcriptome analysis combination mining strategies for increasing vitamin B12 production of Ensifer adhaerens strain.</title>
        <authorList>
            <person name="Yongheng L."/>
        </authorList>
    </citation>
    <scope>NUCLEOTIDE SEQUENCE [LARGE SCALE GENOMIC DNA]</scope>
    <source>
        <strain evidence="1 2">Casida A-T305</strain>
    </source>
</reference>
<keyword evidence="2" id="KW-1185">Reference proteome</keyword>
<gene>
    <name evidence="1" type="ORF">P4B07_14200</name>
</gene>
<name>A0ABY8HC77_ENSAD</name>
<dbReference type="GeneID" id="29519059"/>